<dbReference type="PANTHER" id="PTHR19818">
    <property type="entry name" value="ZINC FINGER PROTEIN ZIC AND GLI"/>
    <property type="match status" value="1"/>
</dbReference>
<name>A0ABP0P4X9_9DINO</name>
<dbReference type="InterPro" id="IPR036236">
    <property type="entry name" value="Znf_C2H2_sf"/>
</dbReference>
<dbReference type="PANTHER" id="PTHR19818:SF139">
    <property type="entry name" value="PAIR-RULE PROTEIN ODD-PAIRED"/>
    <property type="match status" value="1"/>
</dbReference>
<dbReference type="Pfam" id="PF13894">
    <property type="entry name" value="zf-C2H2_4"/>
    <property type="match status" value="2"/>
</dbReference>
<dbReference type="InterPro" id="IPR050329">
    <property type="entry name" value="GLI_C2H2-zinc-finger"/>
</dbReference>
<dbReference type="EMBL" id="CAXAMN010022473">
    <property type="protein sequence ID" value="CAK9070099.1"/>
    <property type="molecule type" value="Genomic_DNA"/>
</dbReference>
<dbReference type="PROSITE" id="PS00028">
    <property type="entry name" value="ZINC_FINGER_C2H2_1"/>
    <property type="match status" value="8"/>
</dbReference>
<dbReference type="Pfam" id="PF00096">
    <property type="entry name" value="zf-C2H2"/>
    <property type="match status" value="2"/>
</dbReference>
<evidence type="ECO:0000313" key="2">
    <source>
        <dbReference type="Proteomes" id="UP001642484"/>
    </source>
</evidence>
<accession>A0ABP0P4X9</accession>
<comment type="caution">
    <text evidence="1">The sequence shown here is derived from an EMBL/GenBank/DDBJ whole genome shotgun (WGS) entry which is preliminary data.</text>
</comment>
<evidence type="ECO:0000313" key="1">
    <source>
        <dbReference type="EMBL" id="CAK9070099.1"/>
    </source>
</evidence>
<sequence>MTAQPQPDFSSPIPLKPRKERVQYPRACPHCGKSFPTSTRYHKHVYFHTAERKFKCDYPGCEKSYKRKVDLLDHQSVHLAVKPFRCIANCCNKTFARKCDLMSHVRCAHNGLTCEACGLRFRKKAKLQKHWQLVHPNVAEGQKVPQGKCPFCSKTYANPSDLERHKMSHHRHEGYEGLEGIVPKKHKCNSCGQTFEKFLDMVRHRKAAHPKTYTCDECDWTCKRPDQLKHHKDTVHRGMVVPCKHEGCHHTFMSTAAMKLHFRVAHLQMKEFKCRHCDKTFAYKGVLRKHIEKVHQFVPTAEDLQKSAGVWA</sequence>
<dbReference type="Gene3D" id="3.30.160.60">
    <property type="entry name" value="Classic Zinc Finger"/>
    <property type="match status" value="5"/>
</dbReference>
<gene>
    <name evidence="1" type="ORF">CCMP2556_LOCUS34468</name>
</gene>
<dbReference type="PROSITE" id="PS50157">
    <property type="entry name" value="ZINC_FINGER_C2H2_2"/>
    <property type="match status" value="8"/>
</dbReference>
<reference evidence="1 2" key="1">
    <citation type="submission" date="2024-02" db="EMBL/GenBank/DDBJ databases">
        <authorList>
            <person name="Chen Y."/>
            <person name="Shah S."/>
            <person name="Dougan E. K."/>
            <person name="Thang M."/>
            <person name="Chan C."/>
        </authorList>
    </citation>
    <scope>NUCLEOTIDE SEQUENCE [LARGE SCALE GENOMIC DNA]</scope>
</reference>
<dbReference type="Proteomes" id="UP001642484">
    <property type="component" value="Unassembled WGS sequence"/>
</dbReference>
<dbReference type="SUPFAM" id="SSF57667">
    <property type="entry name" value="beta-beta-alpha zinc fingers"/>
    <property type="match status" value="5"/>
</dbReference>
<dbReference type="SMART" id="SM00355">
    <property type="entry name" value="ZnF_C2H2"/>
    <property type="match status" value="9"/>
</dbReference>
<keyword evidence="2" id="KW-1185">Reference proteome</keyword>
<organism evidence="1 2">
    <name type="scientific">Durusdinium trenchii</name>
    <dbReference type="NCBI Taxonomy" id="1381693"/>
    <lineage>
        <taxon>Eukaryota</taxon>
        <taxon>Sar</taxon>
        <taxon>Alveolata</taxon>
        <taxon>Dinophyceae</taxon>
        <taxon>Suessiales</taxon>
        <taxon>Symbiodiniaceae</taxon>
        <taxon>Durusdinium</taxon>
    </lineage>
</organism>
<dbReference type="InterPro" id="IPR013087">
    <property type="entry name" value="Znf_C2H2_type"/>
</dbReference>
<proteinExistence type="predicted"/>
<protein>
    <submittedName>
        <fullName evidence="1">Uncharacterized protein</fullName>
    </submittedName>
</protein>